<evidence type="ECO:0000256" key="2">
    <source>
        <dbReference type="ARBA" id="ARBA00023008"/>
    </source>
</evidence>
<name>A0A7U6GKX5_9GAMM</name>
<proteinExistence type="inferred from homology"/>
<evidence type="ECO:0000313" key="7">
    <source>
        <dbReference type="Proteomes" id="UP000031631"/>
    </source>
</evidence>
<dbReference type="SUPFAM" id="SSF52833">
    <property type="entry name" value="Thioredoxin-like"/>
    <property type="match status" value="1"/>
</dbReference>
<evidence type="ECO:0000256" key="3">
    <source>
        <dbReference type="PIRSR" id="PIRSR603782-1"/>
    </source>
</evidence>
<accession>A0A7U6GKX5</accession>
<feature type="binding site" evidence="3">
    <location>
        <position position="163"/>
    </location>
    <ligand>
        <name>Cu cation</name>
        <dbReference type="ChEBI" id="CHEBI:23378"/>
    </ligand>
</feature>
<keyword evidence="2 3" id="KW-0186">Copper</keyword>
<feature type="domain" description="Thioredoxin" evidence="5">
    <location>
        <begin position="35"/>
        <end position="199"/>
    </location>
</feature>
<feature type="binding site" evidence="3">
    <location>
        <position position="76"/>
    </location>
    <ligand>
        <name>Cu cation</name>
        <dbReference type="ChEBI" id="CHEBI:23378"/>
    </ligand>
</feature>
<keyword evidence="3" id="KW-0479">Metal-binding</keyword>
<evidence type="ECO:0000256" key="4">
    <source>
        <dbReference type="PIRSR" id="PIRSR603782-2"/>
    </source>
</evidence>
<dbReference type="PANTHER" id="PTHR12151">
    <property type="entry name" value="ELECTRON TRANSPORT PROTIN SCO1/SENC FAMILY MEMBER"/>
    <property type="match status" value="1"/>
</dbReference>
<dbReference type="EMBL" id="AP012273">
    <property type="protein sequence ID" value="BAO45551.1"/>
    <property type="molecule type" value="Genomic_DNA"/>
</dbReference>
<dbReference type="PANTHER" id="PTHR12151:SF25">
    <property type="entry name" value="LINALOOL DEHYDRATASE_ISOMERASE DOMAIN-CONTAINING PROTEIN"/>
    <property type="match status" value="1"/>
</dbReference>
<sequence length="199" mass="22158">MDMLMTQLPRFFLLFLLAVGQAHAWSLFSGSNEEERFPGMGGDFTLRSADGPISLKDFRGKLVLIYFGYTSCPDVCPTSLGALSSALKKLSDREMARIQPIFISVDPERDDPGKLKDYSAYFHPKMIGATADLPYLKDLAKRYGAFFRKAPVEDSTLGYAVDHSSTIYVVNEEGKLVDMIQHGGSPKLILQHLRKALDD</sequence>
<feature type="binding site" evidence="3">
    <location>
        <position position="72"/>
    </location>
    <ligand>
        <name>Cu cation</name>
        <dbReference type="ChEBI" id="CHEBI:23378"/>
    </ligand>
</feature>
<dbReference type="InterPro" id="IPR003782">
    <property type="entry name" value="SCO1/SenC"/>
</dbReference>
<organism evidence="6 7">
    <name type="scientific">Thiolapillus brandeum</name>
    <dbReference type="NCBI Taxonomy" id="1076588"/>
    <lineage>
        <taxon>Bacteria</taxon>
        <taxon>Pseudomonadati</taxon>
        <taxon>Pseudomonadota</taxon>
        <taxon>Gammaproteobacteria</taxon>
        <taxon>Chromatiales</taxon>
        <taxon>Sedimenticolaceae</taxon>
        <taxon>Thiolapillus</taxon>
    </lineage>
</organism>
<dbReference type="InterPro" id="IPR013766">
    <property type="entry name" value="Thioredoxin_domain"/>
</dbReference>
<dbReference type="FunFam" id="3.40.30.10:FF:000013">
    <property type="entry name" value="Blast:Protein SCO1 homolog, mitochondrial"/>
    <property type="match status" value="1"/>
</dbReference>
<dbReference type="Pfam" id="PF02630">
    <property type="entry name" value="SCO1-SenC"/>
    <property type="match status" value="1"/>
</dbReference>
<evidence type="ECO:0000313" key="6">
    <source>
        <dbReference type="EMBL" id="BAO45551.1"/>
    </source>
</evidence>
<dbReference type="PROSITE" id="PS51352">
    <property type="entry name" value="THIOREDOXIN_2"/>
    <property type="match status" value="1"/>
</dbReference>
<dbReference type="KEGG" id="tbn:TBH_C2645"/>
<dbReference type="Proteomes" id="UP000031631">
    <property type="component" value="Chromosome"/>
</dbReference>
<dbReference type="AlphaFoldDB" id="A0A7U6GKX5"/>
<dbReference type="OrthoDB" id="9790194at2"/>
<keyword evidence="7" id="KW-1185">Reference proteome</keyword>
<evidence type="ECO:0000259" key="5">
    <source>
        <dbReference type="PROSITE" id="PS51352"/>
    </source>
</evidence>
<dbReference type="Gene3D" id="3.40.30.10">
    <property type="entry name" value="Glutaredoxin"/>
    <property type="match status" value="1"/>
</dbReference>
<dbReference type="InterPro" id="IPR036249">
    <property type="entry name" value="Thioredoxin-like_sf"/>
</dbReference>
<feature type="disulfide bond" description="Redox-active" evidence="4">
    <location>
        <begin position="72"/>
        <end position="76"/>
    </location>
</feature>
<comment type="similarity">
    <text evidence="1">Belongs to the SCO1/2 family.</text>
</comment>
<evidence type="ECO:0000256" key="1">
    <source>
        <dbReference type="ARBA" id="ARBA00010996"/>
    </source>
</evidence>
<gene>
    <name evidence="6" type="ORF">TBH_C2645</name>
</gene>
<reference evidence="6 7" key="1">
    <citation type="journal article" date="2014" name="PLoS ONE">
        <title>Physiological and genomic features of a novel sulfur-oxidizing gammaproteobacterium belonging to a previously uncultivated symbiotic lineage isolated from a hydrothermal vent.</title>
        <authorList>
            <person name="Nunoura T."/>
            <person name="Takaki Y."/>
            <person name="Kazama H."/>
            <person name="Kakuta J."/>
            <person name="Shimamura S."/>
            <person name="Makita H."/>
            <person name="Hirai M."/>
            <person name="Miyazaki M."/>
            <person name="Takai K."/>
        </authorList>
    </citation>
    <scope>NUCLEOTIDE SEQUENCE [LARGE SCALE GENOMIC DNA]</scope>
    <source>
        <strain evidence="6 7">Hiromi1</strain>
    </source>
</reference>
<dbReference type="GO" id="GO:0046872">
    <property type="term" value="F:metal ion binding"/>
    <property type="evidence" value="ECO:0007669"/>
    <property type="project" value="UniProtKB-KW"/>
</dbReference>
<dbReference type="CDD" id="cd02968">
    <property type="entry name" value="SCO"/>
    <property type="match status" value="1"/>
</dbReference>
<keyword evidence="4" id="KW-1015">Disulfide bond</keyword>
<protein>
    <submittedName>
        <fullName evidence="6">Electron transport protein SCO1/SenC</fullName>
    </submittedName>
</protein>